<protein>
    <recommendedName>
        <fullName evidence="3">Sporulation protein</fullName>
    </recommendedName>
</protein>
<feature type="signal peptide" evidence="1">
    <location>
        <begin position="1"/>
        <end position="27"/>
    </location>
</feature>
<proteinExistence type="predicted"/>
<organism evidence="2">
    <name type="scientific">Bacillus pumilus</name>
    <name type="common">Bacillus mesentericus</name>
    <dbReference type="NCBI Taxonomy" id="1408"/>
    <lineage>
        <taxon>Bacteria</taxon>
        <taxon>Bacillati</taxon>
        <taxon>Bacillota</taxon>
        <taxon>Bacilli</taxon>
        <taxon>Bacillales</taxon>
        <taxon>Bacillaceae</taxon>
        <taxon>Bacillus</taxon>
    </lineage>
</organism>
<evidence type="ECO:0000313" key="2">
    <source>
        <dbReference type="EMBL" id="AYF52458.1"/>
    </source>
</evidence>
<geneLocation type="plasmid" evidence="2">
    <name>pBP-B394</name>
</geneLocation>
<sequence length="183" mass="19838">MTISLKKNWKSILAAFCALVLSITAFAPLANAQKLTEEEQAAQQIASDMQFIFELASVQENGKYVLNESLVADKFGQENVASIVAFVKLVNGEELEEKDLEGIPYPSTGEISTSSWKSCMIDSVLNVTGLGFLTGGMQKLIDKKLWDKLAIEIIKIVGKNAVKGGVIGLSASFAWFSVRCIGK</sequence>
<keyword evidence="2" id="KW-0614">Plasmid</keyword>
<reference evidence="2" key="1">
    <citation type="submission" date="2018-07" db="EMBL/GenBank/DDBJ databases">
        <title>Plasmid diversity in Bacillus pumilus.</title>
        <authorList>
            <person name="Evdokimova O.V."/>
            <person name="Valentovich L.N."/>
        </authorList>
    </citation>
    <scope>NUCLEOTIDE SEQUENCE</scope>
    <source>
        <strain evidence="2">BIM 394</strain>
        <plasmid evidence="2">pBP-B394</plasmid>
    </source>
</reference>
<evidence type="ECO:0000256" key="1">
    <source>
        <dbReference type="SAM" id="SignalP"/>
    </source>
</evidence>
<keyword evidence="1" id="KW-0732">Signal</keyword>
<dbReference type="AlphaFoldDB" id="A0A386YJB8"/>
<feature type="chain" id="PRO_5038357342" description="Sporulation protein" evidence="1">
    <location>
        <begin position="28"/>
        <end position="183"/>
    </location>
</feature>
<dbReference type="EMBL" id="MH581228">
    <property type="protein sequence ID" value="AYF52458.1"/>
    <property type="molecule type" value="Genomic_DNA"/>
</dbReference>
<name>A0A386YJB8_BACPU</name>
<accession>A0A386YJB8</accession>
<dbReference type="RefSeq" id="WP_172693046.1">
    <property type="nucleotide sequence ID" value="NZ_MH581228.1"/>
</dbReference>
<evidence type="ECO:0008006" key="3">
    <source>
        <dbReference type="Google" id="ProtNLM"/>
    </source>
</evidence>